<dbReference type="EMBL" id="MLKD01000013">
    <property type="protein sequence ID" value="OQE20413.1"/>
    <property type="molecule type" value="Genomic_DNA"/>
</dbReference>
<evidence type="ECO:0000313" key="1">
    <source>
        <dbReference type="EMBL" id="OQE20413.1"/>
    </source>
</evidence>
<protein>
    <submittedName>
        <fullName evidence="1">Uncharacterized protein</fullName>
    </submittedName>
</protein>
<reference evidence="2" key="1">
    <citation type="journal article" date="2017" name="Nat. Microbiol.">
        <title>Global analysis of biosynthetic gene clusters reveals vast potential of secondary metabolite production in Penicillium species.</title>
        <authorList>
            <person name="Nielsen J.C."/>
            <person name="Grijseels S."/>
            <person name="Prigent S."/>
            <person name="Ji B."/>
            <person name="Dainat J."/>
            <person name="Nielsen K.F."/>
            <person name="Frisvad J.C."/>
            <person name="Workman M."/>
            <person name="Nielsen J."/>
        </authorList>
    </citation>
    <scope>NUCLEOTIDE SEQUENCE [LARGE SCALE GENOMIC DNA]</scope>
    <source>
        <strain evidence="2">IBT 24891</strain>
    </source>
</reference>
<accession>A0A1V6T3S8</accession>
<name>A0A1V6T3S8_9EURO</name>
<keyword evidence="2" id="KW-1185">Reference proteome</keyword>
<dbReference type="AlphaFoldDB" id="A0A1V6T3S8"/>
<comment type="caution">
    <text evidence="1">The sequence shown here is derived from an EMBL/GenBank/DDBJ whole genome shotgun (WGS) entry which is preliminary data.</text>
</comment>
<dbReference type="Proteomes" id="UP000191285">
    <property type="component" value="Unassembled WGS sequence"/>
</dbReference>
<proteinExistence type="predicted"/>
<evidence type="ECO:0000313" key="2">
    <source>
        <dbReference type="Proteomes" id="UP000191285"/>
    </source>
</evidence>
<organism evidence="1 2">
    <name type="scientific">Penicillium steckii</name>
    <dbReference type="NCBI Taxonomy" id="303698"/>
    <lineage>
        <taxon>Eukaryota</taxon>
        <taxon>Fungi</taxon>
        <taxon>Dikarya</taxon>
        <taxon>Ascomycota</taxon>
        <taxon>Pezizomycotina</taxon>
        <taxon>Eurotiomycetes</taxon>
        <taxon>Eurotiomycetidae</taxon>
        <taxon>Eurotiales</taxon>
        <taxon>Aspergillaceae</taxon>
        <taxon>Penicillium</taxon>
    </lineage>
</organism>
<sequence>MGHRELTDPRKDQVTCLKARTSRQYIVPKNTVLYKQTTTSP</sequence>
<gene>
    <name evidence="1" type="ORF">PENSTE_c013G07662</name>
</gene>